<dbReference type="Proteomes" id="UP001501352">
    <property type="component" value="Unassembled WGS sequence"/>
</dbReference>
<reference evidence="2 3" key="1">
    <citation type="journal article" date="2019" name="Int. J. Syst. Evol. Microbiol.">
        <title>The Global Catalogue of Microorganisms (GCM) 10K type strain sequencing project: providing services to taxonomists for standard genome sequencing and annotation.</title>
        <authorList>
            <consortium name="The Broad Institute Genomics Platform"/>
            <consortium name="The Broad Institute Genome Sequencing Center for Infectious Disease"/>
            <person name="Wu L."/>
            <person name="Ma J."/>
        </authorList>
    </citation>
    <scope>NUCLEOTIDE SEQUENCE [LARGE SCALE GENOMIC DNA]</scope>
    <source>
        <strain evidence="2 3">JCM 12928</strain>
    </source>
</reference>
<feature type="chain" id="PRO_5045980693" description="Lipoprotein" evidence="1">
    <location>
        <begin position="21"/>
        <end position="120"/>
    </location>
</feature>
<evidence type="ECO:0000256" key="1">
    <source>
        <dbReference type="SAM" id="SignalP"/>
    </source>
</evidence>
<evidence type="ECO:0000313" key="2">
    <source>
        <dbReference type="EMBL" id="GAA0620907.1"/>
    </source>
</evidence>
<feature type="signal peptide" evidence="1">
    <location>
        <begin position="1"/>
        <end position="20"/>
    </location>
</feature>
<organism evidence="2 3">
    <name type="scientific">Brevundimonas kwangchunensis</name>
    <dbReference type="NCBI Taxonomy" id="322163"/>
    <lineage>
        <taxon>Bacteria</taxon>
        <taxon>Pseudomonadati</taxon>
        <taxon>Pseudomonadota</taxon>
        <taxon>Alphaproteobacteria</taxon>
        <taxon>Caulobacterales</taxon>
        <taxon>Caulobacteraceae</taxon>
        <taxon>Brevundimonas</taxon>
    </lineage>
</organism>
<comment type="caution">
    <text evidence="2">The sequence shown here is derived from an EMBL/GenBank/DDBJ whole genome shotgun (WGS) entry which is preliminary data.</text>
</comment>
<evidence type="ECO:0000313" key="3">
    <source>
        <dbReference type="Proteomes" id="UP001501352"/>
    </source>
</evidence>
<keyword evidence="3" id="KW-1185">Reference proteome</keyword>
<dbReference type="PROSITE" id="PS51257">
    <property type="entry name" value="PROKAR_LIPOPROTEIN"/>
    <property type="match status" value="1"/>
</dbReference>
<accession>A0ABN1GVL1</accession>
<proteinExistence type="predicted"/>
<dbReference type="RefSeq" id="WP_343792461.1">
    <property type="nucleotide sequence ID" value="NZ_BAAAGA010000003.1"/>
</dbReference>
<sequence>MKTMLRAAAAAALLATGACSLVTGGDLIREGEPTGYLEIRNVSRSASIDVVLVSTCSASTYGLNRLPSGHSIPAGGSYRFTVSAGCWDVGAGEVLSQNSWTQGFARVSVAPGQVTVIQSR</sequence>
<dbReference type="EMBL" id="BAAAGA010000003">
    <property type="protein sequence ID" value="GAA0620907.1"/>
    <property type="molecule type" value="Genomic_DNA"/>
</dbReference>
<protein>
    <recommendedName>
        <fullName evidence="4">Lipoprotein</fullName>
    </recommendedName>
</protein>
<keyword evidence="1" id="KW-0732">Signal</keyword>
<name>A0ABN1GVL1_9CAUL</name>
<evidence type="ECO:0008006" key="4">
    <source>
        <dbReference type="Google" id="ProtNLM"/>
    </source>
</evidence>
<gene>
    <name evidence="2" type="ORF">GCM10009422_15780</name>
</gene>